<comment type="caution">
    <text evidence="1">The sequence shown here is derived from an EMBL/GenBank/DDBJ whole genome shotgun (WGS) entry which is preliminary data.</text>
</comment>
<evidence type="ECO:0000313" key="1">
    <source>
        <dbReference type="EMBL" id="MBM7506388.1"/>
    </source>
</evidence>
<name>A0ABS2M5D6_9ACTN</name>
<keyword evidence="2" id="KW-1185">Reference proteome</keyword>
<protein>
    <recommendedName>
        <fullName evidence="3">Copper transporter</fullName>
    </recommendedName>
</protein>
<evidence type="ECO:0000313" key="2">
    <source>
        <dbReference type="Proteomes" id="UP000732378"/>
    </source>
</evidence>
<dbReference type="EMBL" id="JAFBBZ010000001">
    <property type="protein sequence ID" value="MBM7506388.1"/>
    <property type="molecule type" value="Genomic_DNA"/>
</dbReference>
<dbReference type="Pfam" id="PF11382">
    <property type="entry name" value="MctB"/>
    <property type="match status" value="1"/>
</dbReference>
<proteinExistence type="predicted"/>
<evidence type="ECO:0008006" key="3">
    <source>
        <dbReference type="Google" id="ProtNLM"/>
    </source>
</evidence>
<gene>
    <name evidence="1" type="ORF">JOE61_000202</name>
</gene>
<sequence>MITYRHHVVSLVAVFLALAVGVVLGGGPLADADEGSDDQAPAASADAAQDARGEYADVFAAASASRLLEDGLEGRSVALVSAGGPDDEVLGALTAHVEEAGGEVAARYELLDRLVGGSSTSLVDTLGQRLAEEVDDGAIDPDAPAYDRLGQLLGLALATSAPDGTPAGGNARTVRQGLVGADLLATSDAEASRAPLVLLVLGEDTDPDVLTGLASGLATVAGGTVLAGGSDSAQDGTLAAVREAGTPGGVVSVDGVETPAGQVTAALALLVAGSGAGGDYGPAGVDGAVPLT</sequence>
<dbReference type="InterPro" id="IPR021522">
    <property type="entry name" value="MctB"/>
</dbReference>
<reference evidence="1 2" key="1">
    <citation type="submission" date="2021-01" db="EMBL/GenBank/DDBJ databases">
        <title>Sequencing the genomes of 1000 actinobacteria strains.</title>
        <authorList>
            <person name="Klenk H.-P."/>
        </authorList>
    </citation>
    <scope>NUCLEOTIDE SEQUENCE [LARGE SCALE GENOMIC DNA]</scope>
    <source>
        <strain evidence="1 2">DSM 18239</strain>
    </source>
</reference>
<dbReference type="RefSeq" id="WP_193668704.1">
    <property type="nucleotide sequence ID" value="NZ_JACDTV010000006.1"/>
</dbReference>
<organism evidence="1 2">
    <name type="scientific">Nocardioides salarius</name>
    <dbReference type="NCBI Taxonomy" id="374513"/>
    <lineage>
        <taxon>Bacteria</taxon>
        <taxon>Bacillati</taxon>
        <taxon>Actinomycetota</taxon>
        <taxon>Actinomycetes</taxon>
        <taxon>Propionibacteriales</taxon>
        <taxon>Nocardioidaceae</taxon>
        <taxon>Nocardioides</taxon>
    </lineage>
</organism>
<dbReference type="Proteomes" id="UP000732378">
    <property type="component" value="Unassembled WGS sequence"/>
</dbReference>
<accession>A0ABS2M5D6</accession>